<feature type="compositionally biased region" description="Basic residues" evidence="1">
    <location>
        <begin position="24"/>
        <end position="33"/>
    </location>
</feature>
<dbReference type="Proteomes" id="UP000239757">
    <property type="component" value="Unassembled WGS sequence"/>
</dbReference>
<gene>
    <name evidence="2" type="ORF">GOBAR_AA04501</name>
</gene>
<evidence type="ECO:0000313" key="3">
    <source>
        <dbReference type="Proteomes" id="UP000239757"/>
    </source>
</evidence>
<dbReference type="AlphaFoldDB" id="A0A2P5YKI1"/>
<sequence length="74" mass="8134">MRAAVGDEGRPNEWSDRGKGATRLVRKRGKRGWCTRGTGWSGKGKKREKRAIEVAVGLRKNGRGVGMVGWVVRG</sequence>
<proteinExistence type="predicted"/>
<organism evidence="2 3">
    <name type="scientific">Gossypium barbadense</name>
    <name type="common">Sea Island cotton</name>
    <name type="synonym">Hibiscus barbadensis</name>
    <dbReference type="NCBI Taxonomy" id="3634"/>
    <lineage>
        <taxon>Eukaryota</taxon>
        <taxon>Viridiplantae</taxon>
        <taxon>Streptophyta</taxon>
        <taxon>Embryophyta</taxon>
        <taxon>Tracheophyta</taxon>
        <taxon>Spermatophyta</taxon>
        <taxon>Magnoliopsida</taxon>
        <taxon>eudicotyledons</taxon>
        <taxon>Gunneridae</taxon>
        <taxon>Pentapetalae</taxon>
        <taxon>rosids</taxon>
        <taxon>malvids</taxon>
        <taxon>Malvales</taxon>
        <taxon>Malvaceae</taxon>
        <taxon>Malvoideae</taxon>
        <taxon>Gossypium</taxon>
    </lineage>
</organism>
<protein>
    <submittedName>
        <fullName evidence="2">Uncharacterized protein</fullName>
    </submittedName>
</protein>
<feature type="region of interest" description="Disordered" evidence="1">
    <location>
        <begin position="1"/>
        <end position="46"/>
    </location>
</feature>
<name>A0A2P5YKI1_GOSBA</name>
<evidence type="ECO:0000313" key="2">
    <source>
        <dbReference type="EMBL" id="PPS16071.1"/>
    </source>
</evidence>
<evidence type="ECO:0000256" key="1">
    <source>
        <dbReference type="SAM" id="MobiDB-lite"/>
    </source>
</evidence>
<accession>A0A2P5YKI1</accession>
<dbReference type="EMBL" id="KZ663069">
    <property type="protein sequence ID" value="PPS16071.1"/>
    <property type="molecule type" value="Genomic_DNA"/>
</dbReference>
<reference evidence="2 3" key="1">
    <citation type="submission" date="2015-01" db="EMBL/GenBank/DDBJ databases">
        <title>Genome of allotetraploid Gossypium barbadense reveals genomic plasticity and fiber elongation in cotton evolution.</title>
        <authorList>
            <person name="Chen X."/>
            <person name="Liu X."/>
            <person name="Zhao B."/>
            <person name="Zheng H."/>
            <person name="Hu Y."/>
            <person name="Lu G."/>
            <person name="Yang C."/>
            <person name="Chen J."/>
            <person name="Shan C."/>
            <person name="Zhang L."/>
            <person name="Zhou Y."/>
            <person name="Wang L."/>
            <person name="Guo W."/>
            <person name="Bai Y."/>
            <person name="Ruan J."/>
            <person name="Shangguan X."/>
            <person name="Mao Y."/>
            <person name="Jiang J."/>
            <person name="Zhu Y."/>
            <person name="Lei J."/>
            <person name="Kang H."/>
            <person name="Chen S."/>
            <person name="He X."/>
            <person name="Wang R."/>
            <person name="Wang Y."/>
            <person name="Chen J."/>
            <person name="Wang L."/>
            <person name="Yu S."/>
            <person name="Wang B."/>
            <person name="Wei J."/>
            <person name="Song S."/>
            <person name="Lu X."/>
            <person name="Gao Z."/>
            <person name="Gu W."/>
            <person name="Deng X."/>
            <person name="Ma D."/>
            <person name="Wang S."/>
            <person name="Liang W."/>
            <person name="Fang L."/>
            <person name="Cai C."/>
            <person name="Zhu X."/>
            <person name="Zhou B."/>
            <person name="Zhang Y."/>
            <person name="Chen Z."/>
            <person name="Xu S."/>
            <person name="Zhu R."/>
            <person name="Wang S."/>
            <person name="Zhang T."/>
            <person name="Zhao G."/>
        </authorList>
    </citation>
    <scope>NUCLEOTIDE SEQUENCE [LARGE SCALE GENOMIC DNA]</scope>
    <source>
        <strain evidence="3">cv. Xinhai21</strain>
        <tissue evidence="2">Leaf</tissue>
    </source>
</reference>
<feature type="compositionally biased region" description="Basic and acidic residues" evidence="1">
    <location>
        <begin position="1"/>
        <end position="19"/>
    </location>
</feature>